<dbReference type="AlphaFoldDB" id="A0AAE1D891"/>
<dbReference type="SUPFAM" id="SSF53098">
    <property type="entry name" value="Ribonuclease H-like"/>
    <property type="match status" value="1"/>
</dbReference>
<protein>
    <recommendedName>
        <fullName evidence="1">Integrase catalytic domain-containing protein</fullName>
    </recommendedName>
</protein>
<evidence type="ECO:0000313" key="2">
    <source>
        <dbReference type="EMBL" id="KAK3760922.1"/>
    </source>
</evidence>
<dbReference type="InterPro" id="IPR001584">
    <property type="entry name" value="Integrase_cat-core"/>
</dbReference>
<dbReference type="PROSITE" id="PS50994">
    <property type="entry name" value="INTEGRASE"/>
    <property type="match status" value="1"/>
</dbReference>
<gene>
    <name evidence="2" type="ORF">RRG08_042137</name>
</gene>
<dbReference type="InterPro" id="IPR036397">
    <property type="entry name" value="RNaseH_sf"/>
</dbReference>
<sequence>MNNASKTRSLFCQTEMAVSETEVRRMWDLDSIGIGPEEPEDDKMLDNFNKEIKWNGERYTVKLPWKDTSCKETLMNNKTQALSRLNSLSKKLNKNPDMEARYDAILEDLQKNGIIGEIQKQNEETSNPTFYLPRRPVVTAASTSTKVRPVFDASCPNLIPNLVQTLLRFRRWRTRTVEELINNLYVDDWLTGADTEQELINLKTEATQILIEGGFPLDKWTSNSGMMRESAYGWCVYLKTTTDKCSAVSLVMSKVKIAPLERITLPRLELLAALLGARLWKEGPVWLTNTKTDSAEEILDVFETNEEQGAENTSDEEQKSQANDIIAAVSTQIESRIDFDRFSRLTRAVRVMAWSLRFVKNSRCPQGRESSPDLSSAEIEAGRIMVLKSVQNELYNEKISDLNNGKCVRKTFSIYQLLPLIGEDGLITIYGRLEKAPALLYDEKHPILLPYCHITYLVVKDQHELMKHAGVNTLITAVRGKYWILSLIAKKIFKVFINCQRQESRPCQQFLSPLPEDRIKKIPPPFSICGVDHAGPLFCSDTGDRKLYIALLTWVVIRAVHVELVDSLSVEDFILALKRFATRRGMPSVIYSDNAKTFHASDNFLRKKSGNPLIWKFSAPLAPWWGRWWERRIRSVKSALKKSLVPVRDGIA</sequence>
<dbReference type="GO" id="GO:0015074">
    <property type="term" value="P:DNA integration"/>
    <property type="evidence" value="ECO:0007669"/>
    <property type="project" value="InterPro"/>
</dbReference>
<evidence type="ECO:0000259" key="1">
    <source>
        <dbReference type="PROSITE" id="PS50994"/>
    </source>
</evidence>
<keyword evidence="3" id="KW-1185">Reference proteome</keyword>
<feature type="domain" description="Integrase catalytic" evidence="1">
    <location>
        <begin position="519"/>
        <end position="652"/>
    </location>
</feature>
<dbReference type="InterPro" id="IPR012337">
    <property type="entry name" value="RNaseH-like_sf"/>
</dbReference>
<organism evidence="2 3">
    <name type="scientific">Elysia crispata</name>
    <name type="common">lettuce slug</name>
    <dbReference type="NCBI Taxonomy" id="231223"/>
    <lineage>
        <taxon>Eukaryota</taxon>
        <taxon>Metazoa</taxon>
        <taxon>Spiralia</taxon>
        <taxon>Lophotrochozoa</taxon>
        <taxon>Mollusca</taxon>
        <taxon>Gastropoda</taxon>
        <taxon>Heterobranchia</taxon>
        <taxon>Euthyneura</taxon>
        <taxon>Panpulmonata</taxon>
        <taxon>Sacoglossa</taxon>
        <taxon>Placobranchoidea</taxon>
        <taxon>Plakobranchidae</taxon>
        <taxon>Elysia</taxon>
    </lineage>
</organism>
<dbReference type="PANTHER" id="PTHR47331">
    <property type="entry name" value="PHD-TYPE DOMAIN-CONTAINING PROTEIN"/>
    <property type="match status" value="1"/>
</dbReference>
<dbReference type="Proteomes" id="UP001283361">
    <property type="component" value="Unassembled WGS sequence"/>
</dbReference>
<dbReference type="InterPro" id="IPR043502">
    <property type="entry name" value="DNA/RNA_pol_sf"/>
</dbReference>
<dbReference type="SUPFAM" id="SSF56672">
    <property type="entry name" value="DNA/RNA polymerases"/>
    <property type="match status" value="1"/>
</dbReference>
<comment type="caution">
    <text evidence="2">The sequence shown here is derived from an EMBL/GenBank/DDBJ whole genome shotgun (WGS) entry which is preliminary data.</text>
</comment>
<proteinExistence type="predicted"/>
<dbReference type="Pfam" id="PF05380">
    <property type="entry name" value="Peptidase_A17"/>
    <property type="match status" value="1"/>
</dbReference>
<dbReference type="GO" id="GO:0003676">
    <property type="term" value="F:nucleic acid binding"/>
    <property type="evidence" value="ECO:0007669"/>
    <property type="project" value="InterPro"/>
</dbReference>
<accession>A0AAE1D891</accession>
<reference evidence="2" key="1">
    <citation type="journal article" date="2023" name="G3 (Bethesda)">
        <title>A reference genome for the long-term kleptoplast-retaining sea slug Elysia crispata morphotype clarki.</title>
        <authorList>
            <person name="Eastman K.E."/>
            <person name="Pendleton A.L."/>
            <person name="Shaikh M.A."/>
            <person name="Suttiyut T."/>
            <person name="Ogas R."/>
            <person name="Tomko P."/>
            <person name="Gavelis G."/>
            <person name="Widhalm J.R."/>
            <person name="Wisecaver J.H."/>
        </authorList>
    </citation>
    <scope>NUCLEOTIDE SEQUENCE</scope>
    <source>
        <strain evidence="2">ECLA1</strain>
    </source>
</reference>
<dbReference type="InterPro" id="IPR008042">
    <property type="entry name" value="Retrotrans_Pao"/>
</dbReference>
<evidence type="ECO:0000313" key="3">
    <source>
        <dbReference type="Proteomes" id="UP001283361"/>
    </source>
</evidence>
<dbReference type="Gene3D" id="3.30.420.10">
    <property type="entry name" value="Ribonuclease H-like superfamily/Ribonuclease H"/>
    <property type="match status" value="1"/>
</dbReference>
<name>A0AAE1D891_9GAST</name>
<dbReference type="EMBL" id="JAWDGP010004932">
    <property type="protein sequence ID" value="KAK3760922.1"/>
    <property type="molecule type" value="Genomic_DNA"/>
</dbReference>